<dbReference type="SMART" id="SM00110">
    <property type="entry name" value="C1Q"/>
    <property type="match status" value="1"/>
</dbReference>
<dbReference type="PANTHER" id="PTHR22923:SF116">
    <property type="entry name" value="C1Q DOMAIN-CONTAINING PROTEIN"/>
    <property type="match status" value="1"/>
</dbReference>
<dbReference type="AlphaFoldDB" id="A0A6J8BLM8"/>
<dbReference type="Proteomes" id="UP000507470">
    <property type="component" value="Unassembled WGS sequence"/>
</dbReference>
<sequence length="168" mass="18759">MRNEEVDTFEKDPEVTLKRHDRILLSSPAVDTSQKIAFYAYLSQSEVDPGHHHTIIFDTVITNSGNGYNKHTGTFLVPTEGIYVFSFTIVAYRGHRVPTELVVNRNVVGSVNADSYSSSLYPVASTIVVVNLKQGDACFLRTSPTQSYDVGDLYSGIWPRTSFSGWKF</sequence>
<evidence type="ECO:0000313" key="6">
    <source>
        <dbReference type="Proteomes" id="UP000507470"/>
    </source>
</evidence>
<keyword evidence="3" id="KW-0732">Signal</keyword>
<protein>
    <recommendedName>
        <fullName evidence="4">C1q domain-containing protein</fullName>
    </recommendedName>
</protein>
<dbReference type="InterPro" id="IPR008983">
    <property type="entry name" value="Tumour_necrosis_fac-like_dom"/>
</dbReference>
<dbReference type="Pfam" id="PF00386">
    <property type="entry name" value="C1q"/>
    <property type="match status" value="1"/>
</dbReference>
<dbReference type="EMBL" id="CACVKT020003664">
    <property type="protein sequence ID" value="CAC5384865.1"/>
    <property type="molecule type" value="Genomic_DNA"/>
</dbReference>
<gene>
    <name evidence="5" type="ORF">MCOR_20472</name>
</gene>
<dbReference type="GO" id="GO:0005576">
    <property type="term" value="C:extracellular region"/>
    <property type="evidence" value="ECO:0007669"/>
    <property type="project" value="UniProtKB-SubCell"/>
</dbReference>
<feature type="domain" description="C1q" evidence="4">
    <location>
        <begin position="31"/>
        <end position="168"/>
    </location>
</feature>
<dbReference type="InterPro" id="IPR050822">
    <property type="entry name" value="Cerebellin_Synaptic_Org"/>
</dbReference>
<comment type="subcellular location">
    <subcellularLocation>
        <location evidence="1">Secreted</location>
    </subcellularLocation>
</comment>
<accession>A0A6J8BLM8</accession>
<dbReference type="SUPFAM" id="SSF49842">
    <property type="entry name" value="TNF-like"/>
    <property type="match status" value="1"/>
</dbReference>
<dbReference type="PANTHER" id="PTHR22923">
    <property type="entry name" value="CEREBELLIN-RELATED"/>
    <property type="match status" value="1"/>
</dbReference>
<dbReference type="PRINTS" id="PR00007">
    <property type="entry name" value="COMPLEMNTC1Q"/>
</dbReference>
<dbReference type="Gene3D" id="2.60.120.40">
    <property type="match status" value="1"/>
</dbReference>
<keyword evidence="6" id="KW-1185">Reference proteome</keyword>
<name>A0A6J8BLM8_MYTCO</name>
<evidence type="ECO:0000313" key="5">
    <source>
        <dbReference type="EMBL" id="CAC5384865.1"/>
    </source>
</evidence>
<evidence type="ECO:0000259" key="4">
    <source>
        <dbReference type="PROSITE" id="PS50871"/>
    </source>
</evidence>
<evidence type="ECO:0000256" key="1">
    <source>
        <dbReference type="ARBA" id="ARBA00004613"/>
    </source>
</evidence>
<evidence type="ECO:0000256" key="2">
    <source>
        <dbReference type="ARBA" id="ARBA00022525"/>
    </source>
</evidence>
<dbReference type="PROSITE" id="PS50871">
    <property type="entry name" value="C1Q"/>
    <property type="match status" value="1"/>
</dbReference>
<dbReference type="InterPro" id="IPR001073">
    <property type="entry name" value="C1q_dom"/>
</dbReference>
<keyword evidence="2" id="KW-0964">Secreted</keyword>
<evidence type="ECO:0000256" key="3">
    <source>
        <dbReference type="ARBA" id="ARBA00022729"/>
    </source>
</evidence>
<reference evidence="5 6" key="1">
    <citation type="submission" date="2020-06" db="EMBL/GenBank/DDBJ databases">
        <authorList>
            <person name="Li R."/>
            <person name="Bekaert M."/>
        </authorList>
    </citation>
    <scope>NUCLEOTIDE SEQUENCE [LARGE SCALE GENOMIC DNA]</scope>
    <source>
        <strain evidence="6">wild</strain>
    </source>
</reference>
<organism evidence="5 6">
    <name type="scientific">Mytilus coruscus</name>
    <name type="common">Sea mussel</name>
    <dbReference type="NCBI Taxonomy" id="42192"/>
    <lineage>
        <taxon>Eukaryota</taxon>
        <taxon>Metazoa</taxon>
        <taxon>Spiralia</taxon>
        <taxon>Lophotrochozoa</taxon>
        <taxon>Mollusca</taxon>
        <taxon>Bivalvia</taxon>
        <taxon>Autobranchia</taxon>
        <taxon>Pteriomorphia</taxon>
        <taxon>Mytilida</taxon>
        <taxon>Mytiloidea</taxon>
        <taxon>Mytilidae</taxon>
        <taxon>Mytilinae</taxon>
        <taxon>Mytilus</taxon>
    </lineage>
</organism>
<proteinExistence type="predicted"/>
<dbReference type="OrthoDB" id="6154955at2759"/>